<dbReference type="EMBL" id="SRLC01000003">
    <property type="protein sequence ID" value="TGE20545.1"/>
    <property type="molecule type" value="Genomic_DNA"/>
</dbReference>
<feature type="domain" description="Putative auto-transporter adhesin head GIN" evidence="2">
    <location>
        <begin position="76"/>
        <end position="263"/>
    </location>
</feature>
<proteinExistence type="predicted"/>
<sequence>MGLWLCYRPAGLPRPSAGHKLREAQATPAAPRASIRSEPQASTPMKHAFRTLLCGAALLTASASYAQTKQTRPVEAFQAVQAGGGIDVFLTQGPTAAVVVEAASEVQPHLLTTIRNGTLVVGWEQNYSWKKLLPGKSPGKVSVYVTCPTLTALSVSGGSDARGETAFTADNLRLSASGGGDIRLALTAKALTSQASGGSDITVSGRVERQKVAVSGGSDYHAFALQSTTAEVSASGGSDAEVMVEGELKSSASGGSGVRYKGGARVVSSHASGGSSTKPAR</sequence>
<gene>
    <name evidence="3" type="ORF">E5K00_21360</name>
</gene>
<name>A0A4Z0PSU9_9BACT</name>
<evidence type="ECO:0000313" key="3">
    <source>
        <dbReference type="EMBL" id="TGE20545.1"/>
    </source>
</evidence>
<organism evidence="3 4">
    <name type="scientific">Hymenobacter aquaticus</name>
    <dbReference type="NCBI Taxonomy" id="1867101"/>
    <lineage>
        <taxon>Bacteria</taxon>
        <taxon>Pseudomonadati</taxon>
        <taxon>Bacteroidota</taxon>
        <taxon>Cytophagia</taxon>
        <taxon>Cytophagales</taxon>
        <taxon>Hymenobacteraceae</taxon>
        <taxon>Hymenobacter</taxon>
    </lineage>
</organism>
<feature type="region of interest" description="Disordered" evidence="1">
    <location>
        <begin position="250"/>
        <end position="281"/>
    </location>
</feature>
<feature type="region of interest" description="Disordered" evidence="1">
    <location>
        <begin position="16"/>
        <end position="41"/>
    </location>
</feature>
<reference evidence="3 4" key="1">
    <citation type="submission" date="2019-04" db="EMBL/GenBank/DDBJ databases">
        <authorList>
            <person name="Feng G."/>
            <person name="Zhang J."/>
            <person name="Zhu H."/>
        </authorList>
    </citation>
    <scope>NUCLEOTIDE SEQUENCE [LARGE SCALE GENOMIC DNA]</scope>
    <source>
        <strain evidence="3 4">JCM 31653</strain>
    </source>
</reference>
<comment type="caution">
    <text evidence="3">The sequence shown here is derived from an EMBL/GenBank/DDBJ whole genome shotgun (WGS) entry which is preliminary data.</text>
</comment>
<dbReference type="InterPro" id="IPR021255">
    <property type="entry name" value="DUF2807"/>
</dbReference>
<evidence type="ECO:0000313" key="4">
    <source>
        <dbReference type="Proteomes" id="UP000297549"/>
    </source>
</evidence>
<protein>
    <submittedName>
        <fullName evidence="3">DUF2807 domain-containing protein</fullName>
    </submittedName>
</protein>
<dbReference type="Gene3D" id="2.160.20.120">
    <property type="match status" value="1"/>
</dbReference>
<evidence type="ECO:0000256" key="1">
    <source>
        <dbReference type="SAM" id="MobiDB-lite"/>
    </source>
</evidence>
<dbReference type="AlphaFoldDB" id="A0A4Z0PSU9"/>
<evidence type="ECO:0000259" key="2">
    <source>
        <dbReference type="Pfam" id="PF10988"/>
    </source>
</evidence>
<dbReference type="OrthoDB" id="880784at2"/>
<keyword evidence="4" id="KW-1185">Reference proteome</keyword>
<accession>A0A4Z0PSU9</accession>
<dbReference type="Pfam" id="PF10988">
    <property type="entry name" value="DUF2807"/>
    <property type="match status" value="1"/>
</dbReference>
<feature type="compositionally biased region" description="Polar residues" evidence="1">
    <location>
        <begin position="269"/>
        <end position="281"/>
    </location>
</feature>
<dbReference type="Proteomes" id="UP000297549">
    <property type="component" value="Unassembled WGS sequence"/>
</dbReference>